<evidence type="ECO:0000313" key="11">
    <source>
        <dbReference type="Proteomes" id="UP000544872"/>
    </source>
</evidence>
<keyword evidence="2 7" id="KW-0813">Transport</keyword>
<evidence type="ECO:0000256" key="4">
    <source>
        <dbReference type="ARBA" id="ARBA00022692"/>
    </source>
</evidence>
<keyword evidence="5 7" id="KW-1133">Transmembrane helix</keyword>
<feature type="transmembrane region" description="Helical" evidence="7">
    <location>
        <begin position="505"/>
        <end position="523"/>
    </location>
</feature>
<feature type="transmembrane region" description="Helical" evidence="7">
    <location>
        <begin position="127"/>
        <end position="147"/>
    </location>
</feature>
<sequence>MNDLSVPSAPVSGAAEVNPGRDSSGRGFPHSDAPGSAPVPARRRRWPDLWSAGTLLVALVVCLPVAAVVWMAFFPSENIWPHLMETVLPDYILTTLWLMLGVGLGTFVIGTATAGLVTLCRFPGSRVFEWALLTPLAIPAFVIAFVYTDLLDYGGPVQITLRALFGWKTPRDYWFPPVRSLGGAIAMMTLVLYPYVYLLARSAFLEQSQAVLEVSRTLGCSPVRAFLRVGLPMARPSIAVGLALVLMEALNDFGTVDFFAVRTLSAGVFNVWLIMQNRGGGAQVALVLLTFILLLVWLERAGRQGRRYHESGTRSTPVRPVVLTGWKAAGAMLACFLPLGLGFLLPAAQLTVFAVQRFSESWTPAFFTLARNSLALSFTSAAVALVIGLFLAYAVRLGRDTPFLRWTVRLASLGYAVPGAVLAVGVLIPFSRFDNWLDGVMLEATGWKLGLLMTGTTGALMFAYVVRFLALSQGTVEAGLGRVRPSLDMAARTLGRSPAQVLRQVHVPLVRGSLLTAVLLVFVDCMKELPATLLLRPFNFETLATHVYQFASDERLEQSALAALSIVVVGLLPVILLSRSIRQSRQG</sequence>
<dbReference type="Gene3D" id="1.10.3720.10">
    <property type="entry name" value="MetI-like"/>
    <property type="match status" value="2"/>
</dbReference>
<evidence type="ECO:0000256" key="3">
    <source>
        <dbReference type="ARBA" id="ARBA00022475"/>
    </source>
</evidence>
<evidence type="ECO:0000259" key="9">
    <source>
        <dbReference type="PROSITE" id="PS50928"/>
    </source>
</evidence>
<feature type="transmembrane region" description="Helical" evidence="7">
    <location>
        <begin position="329"/>
        <end position="354"/>
    </location>
</feature>
<comment type="caution">
    <text evidence="10">The sequence shown here is derived from an EMBL/GenBank/DDBJ whole genome shotgun (WGS) entry which is preliminary data.</text>
</comment>
<evidence type="ECO:0000256" key="8">
    <source>
        <dbReference type="SAM" id="MobiDB-lite"/>
    </source>
</evidence>
<dbReference type="FunFam" id="1.10.3720.10:FF:000088">
    <property type="entry name" value="Iron(III) ABC transporter, permease protein"/>
    <property type="match status" value="1"/>
</dbReference>
<dbReference type="Proteomes" id="UP000544872">
    <property type="component" value="Unassembled WGS sequence"/>
</dbReference>
<keyword evidence="6 7" id="KW-0472">Membrane</keyword>
<feature type="transmembrane region" description="Helical" evidence="7">
    <location>
        <begin position="450"/>
        <end position="470"/>
    </location>
</feature>
<dbReference type="PANTHER" id="PTHR30183:SF2">
    <property type="entry name" value="IRON UTILIZATION PROTEIN"/>
    <property type="match status" value="1"/>
</dbReference>
<feature type="transmembrane region" description="Helical" evidence="7">
    <location>
        <begin position="49"/>
        <end position="74"/>
    </location>
</feature>
<feature type="transmembrane region" description="Helical" evidence="7">
    <location>
        <begin position="560"/>
        <end position="578"/>
    </location>
</feature>
<dbReference type="InterPro" id="IPR000515">
    <property type="entry name" value="MetI-like"/>
</dbReference>
<dbReference type="CDD" id="cd06261">
    <property type="entry name" value="TM_PBP2"/>
    <property type="match status" value="2"/>
</dbReference>
<keyword evidence="4 7" id="KW-0812">Transmembrane</keyword>
<evidence type="ECO:0000256" key="5">
    <source>
        <dbReference type="ARBA" id="ARBA00022989"/>
    </source>
</evidence>
<feature type="transmembrane region" description="Helical" evidence="7">
    <location>
        <begin position="94"/>
        <end position="120"/>
    </location>
</feature>
<dbReference type="SUPFAM" id="SSF161098">
    <property type="entry name" value="MetI-like"/>
    <property type="match status" value="2"/>
</dbReference>
<dbReference type="RefSeq" id="WP_184263237.1">
    <property type="nucleotide sequence ID" value="NZ_JACIIX010000005.1"/>
</dbReference>
<dbReference type="GO" id="GO:0055085">
    <property type="term" value="P:transmembrane transport"/>
    <property type="evidence" value="ECO:0007669"/>
    <property type="project" value="InterPro"/>
</dbReference>
<keyword evidence="11" id="KW-1185">Reference proteome</keyword>
<dbReference type="AlphaFoldDB" id="A0A7W9ZF88"/>
<organism evidence="10 11">
    <name type="scientific">Novispirillum itersonii</name>
    <name type="common">Aquaspirillum itersonii</name>
    <dbReference type="NCBI Taxonomy" id="189"/>
    <lineage>
        <taxon>Bacteria</taxon>
        <taxon>Pseudomonadati</taxon>
        <taxon>Pseudomonadota</taxon>
        <taxon>Alphaproteobacteria</taxon>
        <taxon>Rhodospirillales</taxon>
        <taxon>Novispirillaceae</taxon>
        <taxon>Novispirillum</taxon>
    </lineage>
</organism>
<feature type="transmembrane region" description="Helical" evidence="7">
    <location>
        <begin position="374"/>
        <end position="395"/>
    </location>
</feature>
<name>A0A7W9ZF88_NOVIT</name>
<accession>A0A7W9ZF88</accession>
<reference evidence="10 11" key="1">
    <citation type="submission" date="2020-08" db="EMBL/GenBank/DDBJ databases">
        <title>Genomic Encyclopedia of Type Strains, Phase IV (KMG-IV): sequencing the most valuable type-strain genomes for metagenomic binning, comparative biology and taxonomic classification.</title>
        <authorList>
            <person name="Goeker M."/>
        </authorList>
    </citation>
    <scope>NUCLEOTIDE SEQUENCE [LARGE SCALE GENOMIC DNA]</scope>
    <source>
        <strain evidence="10 11">DSM 11590</strain>
    </source>
</reference>
<evidence type="ECO:0000256" key="1">
    <source>
        <dbReference type="ARBA" id="ARBA00004651"/>
    </source>
</evidence>
<dbReference type="Pfam" id="PF00528">
    <property type="entry name" value="BPD_transp_1"/>
    <property type="match status" value="2"/>
</dbReference>
<feature type="transmembrane region" description="Helical" evidence="7">
    <location>
        <begin position="280"/>
        <end position="298"/>
    </location>
</feature>
<feature type="region of interest" description="Disordered" evidence="8">
    <location>
        <begin position="1"/>
        <end position="40"/>
    </location>
</feature>
<feature type="transmembrane region" description="Helical" evidence="7">
    <location>
        <begin position="181"/>
        <end position="200"/>
    </location>
</feature>
<evidence type="ECO:0000256" key="6">
    <source>
        <dbReference type="ARBA" id="ARBA00023136"/>
    </source>
</evidence>
<dbReference type="PANTHER" id="PTHR30183">
    <property type="entry name" value="MOLYBDENUM TRANSPORT SYSTEM PERMEASE PROTEIN MODB"/>
    <property type="match status" value="1"/>
</dbReference>
<proteinExistence type="inferred from homology"/>
<feature type="transmembrane region" description="Helical" evidence="7">
    <location>
        <begin position="407"/>
        <end position="430"/>
    </location>
</feature>
<evidence type="ECO:0000256" key="2">
    <source>
        <dbReference type="ARBA" id="ARBA00022448"/>
    </source>
</evidence>
<dbReference type="EMBL" id="JACIIX010000005">
    <property type="protein sequence ID" value="MBB6210411.1"/>
    <property type="molecule type" value="Genomic_DNA"/>
</dbReference>
<feature type="domain" description="ABC transmembrane type-1" evidence="9">
    <location>
        <begin position="370"/>
        <end position="577"/>
    </location>
</feature>
<evidence type="ECO:0000313" key="10">
    <source>
        <dbReference type="EMBL" id="MBB6210411.1"/>
    </source>
</evidence>
<evidence type="ECO:0000256" key="7">
    <source>
        <dbReference type="RuleBase" id="RU363032"/>
    </source>
</evidence>
<comment type="similarity">
    <text evidence="7">Belongs to the binding-protein-dependent transport system permease family.</text>
</comment>
<gene>
    <name evidence="10" type="ORF">FHS48_001826</name>
</gene>
<dbReference type="GO" id="GO:0005886">
    <property type="term" value="C:plasma membrane"/>
    <property type="evidence" value="ECO:0007669"/>
    <property type="project" value="UniProtKB-SubCell"/>
</dbReference>
<protein>
    <submittedName>
        <fullName evidence="10">Iron(III) transport system permease protein</fullName>
    </submittedName>
</protein>
<feature type="domain" description="ABC transmembrane type-1" evidence="9">
    <location>
        <begin position="92"/>
        <end position="299"/>
    </location>
</feature>
<dbReference type="InterPro" id="IPR035906">
    <property type="entry name" value="MetI-like_sf"/>
</dbReference>
<comment type="subcellular location">
    <subcellularLocation>
        <location evidence="1 7">Cell membrane</location>
        <topology evidence="1 7">Multi-pass membrane protein</topology>
    </subcellularLocation>
</comment>
<keyword evidence="3" id="KW-1003">Cell membrane</keyword>
<dbReference type="PROSITE" id="PS50928">
    <property type="entry name" value="ABC_TM1"/>
    <property type="match status" value="2"/>
</dbReference>